<dbReference type="SUPFAM" id="SSF55729">
    <property type="entry name" value="Acyl-CoA N-acyltransferases (Nat)"/>
    <property type="match status" value="1"/>
</dbReference>
<comment type="caution">
    <text evidence="2">The sequence shown here is derived from an EMBL/GenBank/DDBJ whole genome shotgun (WGS) entry which is preliminary data.</text>
</comment>
<dbReference type="AlphaFoldDB" id="A0A948THJ6"/>
<protein>
    <submittedName>
        <fullName evidence="2">GNAT family N-acetyltransferase</fullName>
    </submittedName>
</protein>
<evidence type="ECO:0000313" key="3">
    <source>
        <dbReference type="Proteomes" id="UP000733611"/>
    </source>
</evidence>
<organism evidence="2 3">
    <name type="scientific">Candidatus Anaerobiospirillum pullicola</name>
    <dbReference type="NCBI Taxonomy" id="2838451"/>
    <lineage>
        <taxon>Bacteria</taxon>
        <taxon>Pseudomonadati</taxon>
        <taxon>Pseudomonadota</taxon>
        <taxon>Gammaproteobacteria</taxon>
        <taxon>Aeromonadales</taxon>
        <taxon>Succinivibrionaceae</taxon>
        <taxon>Anaerobiospirillum</taxon>
    </lineage>
</organism>
<reference evidence="2" key="2">
    <citation type="submission" date="2021-04" db="EMBL/GenBank/DDBJ databases">
        <authorList>
            <person name="Gilroy R."/>
        </authorList>
    </citation>
    <scope>NUCLEOTIDE SEQUENCE</scope>
    <source>
        <strain evidence="2">378</strain>
    </source>
</reference>
<reference evidence="2" key="1">
    <citation type="journal article" date="2021" name="PeerJ">
        <title>Extensive microbial diversity within the chicken gut microbiome revealed by metagenomics and culture.</title>
        <authorList>
            <person name="Gilroy R."/>
            <person name="Ravi A."/>
            <person name="Getino M."/>
            <person name="Pursley I."/>
            <person name="Horton D.L."/>
            <person name="Alikhan N.F."/>
            <person name="Baker D."/>
            <person name="Gharbi K."/>
            <person name="Hall N."/>
            <person name="Watson M."/>
            <person name="Adriaenssens E.M."/>
            <person name="Foster-Nyarko E."/>
            <person name="Jarju S."/>
            <person name="Secka A."/>
            <person name="Antonio M."/>
            <person name="Oren A."/>
            <person name="Chaudhuri R.R."/>
            <person name="La Ragione R."/>
            <person name="Hildebrand F."/>
            <person name="Pallen M.J."/>
        </authorList>
    </citation>
    <scope>NUCLEOTIDE SEQUENCE</scope>
    <source>
        <strain evidence="2">378</strain>
    </source>
</reference>
<evidence type="ECO:0000313" key="2">
    <source>
        <dbReference type="EMBL" id="MBU3845160.1"/>
    </source>
</evidence>
<sequence length="182" mass="20822">MELDHVKHGVKLWHLNHKLARRLQRKRDEQVFGDYTFVVGASKYLKEIEGLHYRLFRQPMLNWLVWVYRFHAPNLISLILDKSGKIVGYECFMFNEVEVQDCILHEVYVGVESELQGKGLATALRRYSIASYDFGNLNGISTVAVTGDIQALRSAQKAGFAITKASLKPPGQYLFHPLTLGR</sequence>
<gene>
    <name evidence="2" type="ORF">H9847_09935</name>
</gene>
<dbReference type="InterPro" id="IPR016181">
    <property type="entry name" value="Acyl_CoA_acyltransferase"/>
</dbReference>
<dbReference type="GO" id="GO:0016747">
    <property type="term" value="F:acyltransferase activity, transferring groups other than amino-acyl groups"/>
    <property type="evidence" value="ECO:0007669"/>
    <property type="project" value="InterPro"/>
</dbReference>
<evidence type="ECO:0000259" key="1">
    <source>
        <dbReference type="PROSITE" id="PS51186"/>
    </source>
</evidence>
<dbReference type="Pfam" id="PF00583">
    <property type="entry name" value="Acetyltransf_1"/>
    <property type="match status" value="1"/>
</dbReference>
<feature type="domain" description="N-acetyltransferase" evidence="1">
    <location>
        <begin position="35"/>
        <end position="179"/>
    </location>
</feature>
<dbReference type="Proteomes" id="UP000733611">
    <property type="component" value="Unassembled WGS sequence"/>
</dbReference>
<proteinExistence type="predicted"/>
<dbReference type="InterPro" id="IPR000182">
    <property type="entry name" value="GNAT_dom"/>
</dbReference>
<dbReference type="EMBL" id="JAHLFE010000204">
    <property type="protein sequence ID" value="MBU3845160.1"/>
    <property type="molecule type" value="Genomic_DNA"/>
</dbReference>
<dbReference type="PROSITE" id="PS51186">
    <property type="entry name" value="GNAT"/>
    <property type="match status" value="1"/>
</dbReference>
<name>A0A948THJ6_9GAMM</name>
<dbReference type="Gene3D" id="3.40.630.30">
    <property type="match status" value="1"/>
</dbReference>
<accession>A0A948THJ6</accession>